<dbReference type="AlphaFoldDB" id="A0A9D4F7I2"/>
<evidence type="ECO:0000313" key="2">
    <source>
        <dbReference type="EMBL" id="KAH3793720.1"/>
    </source>
</evidence>
<protein>
    <submittedName>
        <fullName evidence="2">Uncharacterized protein</fullName>
    </submittedName>
</protein>
<proteinExistence type="predicted"/>
<comment type="caution">
    <text evidence="2">The sequence shown here is derived from an EMBL/GenBank/DDBJ whole genome shotgun (WGS) entry which is preliminary data.</text>
</comment>
<sequence>MHAGETSKPMASIQTPSEDSDRRSHLLEEYNTKRHQCRRGKQIRECNSIEKPAKSARRPLPECKPLCVRDLQQRLSLPHLLAEPQQEIPPELKNSRALHHSFARHSFANNANL</sequence>
<evidence type="ECO:0000256" key="1">
    <source>
        <dbReference type="SAM" id="MobiDB-lite"/>
    </source>
</evidence>
<keyword evidence="3" id="KW-1185">Reference proteome</keyword>
<reference evidence="2" key="1">
    <citation type="journal article" date="2019" name="bioRxiv">
        <title>The Genome of the Zebra Mussel, Dreissena polymorpha: A Resource for Invasive Species Research.</title>
        <authorList>
            <person name="McCartney M.A."/>
            <person name="Auch B."/>
            <person name="Kono T."/>
            <person name="Mallez S."/>
            <person name="Zhang Y."/>
            <person name="Obille A."/>
            <person name="Becker A."/>
            <person name="Abrahante J.E."/>
            <person name="Garbe J."/>
            <person name="Badalamenti J.P."/>
            <person name="Herman A."/>
            <person name="Mangelson H."/>
            <person name="Liachko I."/>
            <person name="Sullivan S."/>
            <person name="Sone E.D."/>
            <person name="Koren S."/>
            <person name="Silverstein K.A.T."/>
            <person name="Beckman K.B."/>
            <person name="Gohl D.M."/>
        </authorList>
    </citation>
    <scope>NUCLEOTIDE SEQUENCE</scope>
    <source>
        <strain evidence="2">Duluth1</strain>
        <tissue evidence="2">Whole animal</tissue>
    </source>
</reference>
<name>A0A9D4F7I2_DREPO</name>
<feature type="region of interest" description="Disordered" evidence="1">
    <location>
        <begin position="1"/>
        <end position="24"/>
    </location>
</feature>
<reference evidence="2" key="2">
    <citation type="submission" date="2020-11" db="EMBL/GenBank/DDBJ databases">
        <authorList>
            <person name="McCartney M.A."/>
            <person name="Auch B."/>
            <person name="Kono T."/>
            <person name="Mallez S."/>
            <person name="Becker A."/>
            <person name="Gohl D.M."/>
            <person name="Silverstein K.A.T."/>
            <person name="Koren S."/>
            <person name="Bechman K.B."/>
            <person name="Herman A."/>
            <person name="Abrahante J.E."/>
            <person name="Garbe J."/>
        </authorList>
    </citation>
    <scope>NUCLEOTIDE SEQUENCE</scope>
    <source>
        <strain evidence="2">Duluth1</strain>
        <tissue evidence="2">Whole animal</tissue>
    </source>
</reference>
<evidence type="ECO:0000313" key="3">
    <source>
        <dbReference type="Proteomes" id="UP000828390"/>
    </source>
</evidence>
<dbReference type="Proteomes" id="UP000828390">
    <property type="component" value="Unassembled WGS sequence"/>
</dbReference>
<organism evidence="2 3">
    <name type="scientific">Dreissena polymorpha</name>
    <name type="common">Zebra mussel</name>
    <name type="synonym">Mytilus polymorpha</name>
    <dbReference type="NCBI Taxonomy" id="45954"/>
    <lineage>
        <taxon>Eukaryota</taxon>
        <taxon>Metazoa</taxon>
        <taxon>Spiralia</taxon>
        <taxon>Lophotrochozoa</taxon>
        <taxon>Mollusca</taxon>
        <taxon>Bivalvia</taxon>
        <taxon>Autobranchia</taxon>
        <taxon>Heteroconchia</taxon>
        <taxon>Euheterodonta</taxon>
        <taxon>Imparidentia</taxon>
        <taxon>Neoheterodontei</taxon>
        <taxon>Myida</taxon>
        <taxon>Dreissenoidea</taxon>
        <taxon>Dreissenidae</taxon>
        <taxon>Dreissena</taxon>
    </lineage>
</organism>
<dbReference type="EMBL" id="JAIWYP010000007">
    <property type="protein sequence ID" value="KAH3793720.1"/>
    <property type="molecule type" value="Genomic_DNA"/>
</dbReference>
<gene>
    <name evidence="2" type="ORF">DPMN_147238</name>
</gene>
<accession>A0A9D4F7I2</accession>